<dbReference type="Pfam" id="PF08242">
    <property type="entry name" value="Methyltransf_12"/>
    <property type="match status" value="1"/>
</dbReference>
<reference evidence="2" key="1">
    <citation type="journal article" date="2014" name="Int. J. Syst. Evol. Microbiol.">
        <title>Complete genome sequence of Corynebacterium casei LMG S-19264T (=DSM 44701T), isolated from a smear-ripened cheese.</title>
        <authorList>
            <consortium name="US DOE Joint Genome Institute (JGI-PGF)"/>
            <person name="Walter F."/>
            <person name="Albersmeier A."/>
            <person name="Kalinowski J."/>
            <person name="Ruckert C."/>
        </authorList>
    </citation>
    <scope>NUCLEOTIDE SEQUENCE</scope>
    <source>
        <strain evidence="2">VKM Ac-1069</strain>
    </source>
</reference>
<dbReference type="CDD" id="cd02440">
    <property type="entry name" value="AdoMet_MTases"/>
    <property type="match status" value="1"/>
</dbReference>
<proteinExistence type="predicted"/>
<organism evidence="2 3">
    <name type="scientific">Pseudonocardia halophobica</name>
    <dbReference type="NCBI Taxonomy" id="29401"/>
    <lineage>
        <taxon>Bacteria</taxon>
        <taxon>Bacillati</taxon>
        <taxon>Actinomycetota</taxon>
        <taxon>Actinomycetes</taxon>
        <taxon>Pseudonocardiales</taxon>
        <taxon>Pseudonocardiaceae</taxon>
        <taxon>Pseudonocardia</taxon>
    </lineage>
</organism>
<feature type="domain" description="Methyltransferase type 12" evidence="1">
    <location>
        <begin position="40"/>
        <end position="139"/>
    </location>
</feature>
<reference evidence="2" key="2">
    <citation type="submission" date="2023-01" db="EMBL/GenBank/DDBJ databases">
        <authorList>
            <person name="Sun Q."/>
            <person name="Evtushenko L."/>
        </authorList>
    </citation>
    <scope>NUCLEOTIDE SEQUENCE</scope>
    <source>
        <strain evidence="2">VKM Ac-1069</strain>
    </source>
</reference>
<keyword evidence="2" id="KW-0808">Transferase</keyword>
<dbReference type="PANTHER" id="PTHR43591">
    <property type="entry name" value="METHYLTRANSFERASE"/>
    <property type="match status" value="1"/>
</dbReference>
<dbReference type="GO" id="GO:0008168">
    <property type="term" value="F:methyltransferase activity"/>
    <property type="evidence" value="ECO:0007669"/>
    <property type="project" value="UniProtKB-KW"/>
</dbReference>
<keyword evidence="2" id="KW-0489">Methyltransferase</keyword>
<accession>A0A9W6NUY8</accession>
<dbReference type="InterPro" id="IPR029063">
    <property type="entry name" value="SAM-dependent_MTases_sf"/>
</dbReference>
<evidence type="ECO:0000313" key="2">
    <source>
        <dbReference type="EMBL" id="GLL10780.1"/>
    </source>
</evidence>
<keyword evidence="3" id="KW-1185">Reference proteome</keyword>
<comment type="caution">
    <text evidence="2">The sequence shown here is derived from an EMBL/GenBank/DDBJ whole genome shotgun (WGS) entry which is preliminary data.</text>
</comment>
<dbReference type="PANTHER" id="PTHR43591:SF24">
    <property type="entry name" value="2-METHOXY-6-POLYPRENYL-1,4-BENZOQUINOL METHYLASE, MITOCHONDRIAL"/>
    <property type="match status" value="1"/>
</dbReference>
<evidence type="ECO:0000313" key="3">
    <source>
        <dbReference type="Proteomes" id="UP001143463"/>
    </source>
</evidence>
<dbReference type="Proteomes" id="UP001143463">
    <property type="component" value="Unassembled WGS sequence"/>
</dbReference>
<evidence type="ECO:0000259" key="1">
    <source>
        <dbReference type="Pfam" id="PF08242"/>
    </source>
</evidence>
<protein>
    <submittedName>
        <fullName evidence="2">Methyltransferase</fullName>
    </submittedName>
</protein>
<dbReference type="SUPFAM" id="SSF53335">
    <property type="entry name" value="S-adenosyl-L-methionine-dependent methyltransferases"/>
    <property type="match status" value="1"/>
</dbReference>
<dbReference type="InterPro" id="IPR013217">
    <property type="entry name" value="Methyltransf_12"/>
</dbReference>
<dbReference type="Gene3D" id="3.40.50.150">
    <property type="entry name" value="Vaccinia Virus protein VP39"/>
    <property type="match status" value="1"/>
</dbReference>
<dbReference type="GO" id="GO:0032259">
    <property type="term" value="P:methylation"/>
    <property type="evidence" value="ECO:0007669"/>
    <property type="project" value="UniProtKB-KW"/>
</dbReference>
<sequence>MNAVAGERPGTVSGGAVRRVLDAEVERARSARPDGRPRVVDVGGGSGSWAVPLAAAGCAVTVVDVSPNALAALERRAREAEVHALVTPVQGDADQLPEVVADLIDSGGADLVLGHGLLEVVDDPARAAASLAAVAAPGAAVSVLATSRHAAVLWHVLAGRLDEARAVLTDPDGRYGPDDTLRRRLDGPAVTALLEDTRRLRVELVQGDGLLEAWLPHAVRDGGHADMRGAAELEDLAAGVPALREVAARLHVLARAVAP</sequence>
<dbReference type="AlphaFoldDB" id="A0A9W6NUY8"/>
<dbReference type="EMBL" id="BSFQ01000005">
    <property type="protein sequence ID" value="GLL10780.1"/>
    <property type="molecule type" value="Genomic_DNA"/>
</dbReference>
<gene>
    <name evidence="2" type="primary">smtA</name>
    <name evidence="2" type="ORF">GCM10017577_19200</name>
</gene>
<name>A0A9W6NUY8_9PSEU</name>